<evidence type="ECO:0000256" key="5">
    <source>
        <dbReference type="ARBA" id="ARBA00022833"/>
    </source>
</evidence>
<comment type="cofactor">
    <cofactor evidence="1">
        <name>Zn(2+)</name>
        <dbReference type="ChEBI" id="CHEBI:29105"/>
    </cofactor>
</comment>
<keyword evidence="8" id="KW-1185">Reference proteome</keyword>
<evidence type="ECO:0000259" key="6">
    <source>
        <dbReference type="Pfam" id="PF00962"/>
    </source>
</evidence>
<dbReference type="Pfam" id="PF00962">
    <property type="entry name" value="A_deaminase"/>
    <property type="match status" value="1"/>
</dbReference>
<dbReference type="InterPro" id="IPR032466">
    <property type="entry name" value="Metal_Hydrolase"/>
</dbReference>
<dbReference type="InterPro" id="IPR001365">
    <property type="entry name" value="A_deaminase_dom"/>
</dbReference>
<dbReference type="FunCoup" id="A0A4V2Z2H9">
    <property type="interactions" value="277"/>
</dbReference>
<evidence type="ECO:0000256" key="3">
    <source>
        <dbReference type="ARBA" id="ARBA00022723"/>
    </source>
</evidence>
<reference evidence="7 8" key="1">
    <citation type="submission" date="2019-03" db="EMBL/GenBank/DDBJ databases">
        <title>Draft genome sequences of novel Actinobacteria.</title>
        <authorList>
            <person name="Sahin N."/>
            <person name="Ay H."/>
            <person name="Saygin H."/>
        </authorList>
    </citation>
    <scope>NUCLEOTIDE SEQUENCE [LARGE SCALE GENOMIC DNA]</scope>
    <source>
        <strain evidence="7 8">5K138</strain>
    </source>
</reference>
<gene>
    <name evidence="7" type="primary">add</name>
    <name evidence="7" type="ORF">E1269_15845</name>
</gene>
<accession>A0A4V2Z2H9</accession>
<proteinExistence type="inferred from homology"/>
<evidence type="ECO:0000256" key="1">
    <source>
        <dbReference type="ARBA" id="ARBA00001947"/>
    </source>
</evidence>
<dbReference type="EMBL" id="SMKZ01000021">
    <property type="protein sequence ID" value="TDE08898.1"/>
    <property type="molecule type" value="Genomic_DNA"/>
</dbReference>
<dbReference type="NCBIfam" id="TIGR01430">
    <property type="entry name" value="aden_deam"/>
    <property type="match status" value="1"/>
</dbReference>
<evidence type="ECO:0000256" key="2">
    <source>
        <dbReference type="ARBA" id="ARBA00006676"/>
    </source>
</evidence>
<keyword evidence="3" id="KW-0479">Metal-binding</keyword>
<dbReference type="PROSITE" id="PS00485">
    <property type="entry name" value="A_DEAMINASE"/>
    <property type="match status" value="1"/>
</dbReference>
<evidence type="ECO:0000313" key="7">
    <source>
        <dbReference type="EMBL" id="TDE08898.1"/>
    </source>
</evidence>
<evidence type="ECO:0000256" key="4">
    <source>
        <dbReference type="ARBA" id="ARBA00022801"/>
    </source>
</evidence>
<dbReference type="InterPro" id="IPR006330">
    <property type="entry name" value="Ado/ade_deaminase"/>
</dbReference>
<dbReference type="Gene3D" id="3.20.20.140">
    <property type="entry name" value="Metal-dependent hydrolases"/>
    <property type="match status" value="1"/>
</dbReference>
<keyword evidence="5" id="KW-0862">Zinc</keyword>
<sequence length="327" mass="33331">MSGVRLIETLPKVQSHLHLTGAMRPSTLAELAARAGIDVLPVLDLDGVHEWPAFQGRYDAARAAVRSAADVARVVREAAEDDAAGGCGWLELQMDPTSYAPALGGVEAAVEAVLAGAAAAPIPVGVIVASSWARPGAHATRLATLAARYAGDGVVGFGLSNDERRGRVADFAPAFRIAADHGLARTPHAGFFTGAAHVRACVETLDATRIGHGTSAVGNPAVLDLLVSRQVALEMCPTSYPPFGVHPLASVPVRAALAAGVPVAIGSDDPLLFGVGLAGQYALCRDVLALDDAELAALARGGITASAASADLKRTLLAGVDTWLASP</sequence>
<dbReference type="SUPFAM" id="SSF51556">
    <property type="entry name" value="Metallo-dependent hydrolases"/>
    <property type="match status" value="1"/>
</dbReference>
<name>A0A4V2Z2H9_9ACTN</name>
<dbReference type="Proteomes" id="UP000294739">
    <property type="component" value="Unassembled WGS sequence"/>
</dbReference>
<comment type="caution">
    <text evidence="7">The sequence shown here is derived from an EMBL/GenBank/DDBJ whole genome shotgun (WGS) entry which is preliminary data.</text>
</comment>
<comment type="similarity">
    <text evidence="2">Belongs to the metallo-dependent hydrolases superfamily. Adenosine and AMP deaminases family.</text>
</comment>
<dbReference type="GO" id="GO:0016814">
    <property type="term" value="F:hydrolase activity, acting on carbon-nitrogen (but not peptide) bonds, in cyclic amidines"/>
    <property type="evidence" value="ECO:0007669"/>
    <property type="project" value="UniProtKB-ARBA"/>
</dbReference>
<dbReference type="EC" id="3.5.4.4" evidence="7"/>
<dbReference type="PANTHER" id="PTHR43114">
    <property type="entry name" value="ADENINE DEAMINASE"/>
    <property type="match status" value="1"/>
</dbReference>
<protein>
    <submittedName>
        <fullName evidence="7">Adenosine deaminase</fullName>
        <ecNumber evidence="7">3.5.4.4</ecNumber>
    </submittedName>
</protein>
<keyword evidence="4 7" id="KW-0378">Hydrolase</keyword>
<dbReference type="GO" id="GO:0046872">
    <property type="term" value="F:metal ion binding"/>
    <property type="evidence" value="ECO:0007669"/>
    <property type="project" value="UniProtKB-KW"/>
</dbReference>
<dbReference type="GO" id="GO:0009168">
    <property type="term" value="P:purine ribonucleoside monophosphate biosynthetic process"/>
    <property type="evidence" value="ECO:0007669"/>
    <property type="project" value="InterPro"/>
</dbReference>
<dbReference type="AlphaFoldDB" id="A0A4V2Z2H9"/>
<dbReference type="OrthoDB" id="105475at2"/>
<dbReference type="PANTHER" id="PTHR43114:SF6">
    <property type="entry name" value="ADENINE DEAMINASE"/>
    <property type="match status" value="1"/>
</dbReference>
<organism evidence="7 8">
    <name type="scientific">Jiangella asiatica</name>
    <dbReference type="NCBI Taxonomy" id="2530372"/>
    <lineage>
        <taxon>Bacteria</taxon>
        <taxon>Bacillati</taxon>
        <taxon>Actinomycetota</taxon>
        <taxon>Actinomycetes</taxon>
        <taxon>Jiangellales</taxon>
        <taxon>Jiangellaceae</taxon>
        <taxon>Jiangella</taxon>
    </lineage>
</organism>
<dbReference type="GO" id="GO:0019239">
    <property type="term" value="F:deaminase activity"/>
    <property type="evidence" value="ECO:0007669"/>
    <property type="project" value="InterPro"/>
</dbReference>
<evidence type="ECO:0000313" key="8">
    <source>
        <dbReference type="Proteomes" id="UP000294739"/>
    </source>
</evidence>
<dbReference type="RefSeq" id="WP_131896173.1">
    <property type="nucleotide sequence ID" value="NZ_SMKZ01000021.1"/>
</dbReference>
<feature type="domain" description="Adenosine deaminase" evidence="6">
    <location>
        <begin position="11"/>
        <end position="323"/>
    </location>
</feature>
<dbReference type="InterPro" id="IPR006650">
    <property type="entry name" value="A/AMP_deam_AS"/>
</dbReference>
<dbReference type="InParanoid" id="A0A4V2Z2H9"/>